<protein>
    <submittedName>
        <fullName evidence="2">Uncharacterized protein</fullName>
    </submittedName>
</protein>
<comment type="caution">
    <text evidence="2">The sequence shown here is derived from an EMBL/GenBank/DDBJ whole genome shotgun (WGS) entry which is preliminary data.</text>
</comment>
<dbReference type="AlphaFoldDB" id="A0AAV7SJT9"/>
<evidence type="ECO:0000313" key="2">
    <source>
        <dbReference type="EMBL" id="KAJ1164331.1"/>
    </source>
</evidence>
<gene>
    <name evidence="2" type="ORF">NDU88_004771</name>
</gene>
<accession>A0AAV7SJT9</accession>
<dbReference type="Proteomes" id="UP001066276">
    <property type="component" value="Chromosome 4_2"/>
</dbReference>
<reference evidence="2" key="1">
    <citation type="journal article" date="2022" name="bioRxiv">
        <title>Sequencing and chromosome-scale assembly of the giantPleurodeles waltlgenome.</title>
        <authorList>
            <person name="Brown T."/>
            <person name="Elewa A."/>
            <person name="Iarovenko S."/>
            <person name="Subramanian E."/>
            <person name="Araus A.J."/>
            <person name="Petzold A."/>
            <person name="Susuki M."/>
            <person name="Suzuki K.-i.T."/>
            <person name="Hayashi T."/>
            <person name="Toyoda A."/>
            <person name="Oliveira C."/>
            <person name="Osipova E."/>
            <person name="Leigh N.D."/>
            <person name="Simon A."/>
            <person name="Yun M.H."/>
        </authorList>
    </citation>
    <scope>NUCLEOTIDE SEQUENCE</scope>
    <source>
        <strain evidence="2">20211129_DDA</strain>
        <tissue evidence="2">Liver</tissue>
    </source>
</reference>
<organism evidence="2 3">
    <name type="scientific">Pleurodeles waltl</name>
    <name type="common">Iberian ribbed newt</name>
    <dbReference type="NCBI Taxonomy" id="8319"/>
    <lineage>
        <taxon>Eukaryota</taxon>
        <taxon>Metazoa</taxon>
        <taxon>Chordata</taxon>
        <taxon>Craniata</taxon>
        <taxon>Vertebrata</taxon>
        <taxon>Euteleostomi</taxon>
        <taxon>Amphibia</taxon>
        <taxon>Batrachia</taxon>
        <taxon>Caudata</taxon>
        <taxon>Salamandroidea</taxon>
        <taxon>Salamandridae</taxon>
        <taxon>Pleurodelinae</taxon>
        <taxon>Pleurodeles</taxon>
    </lineage>
</organism>
<proteinExistence type="predicted"/>
<keyword evidence="3" id="KW-1185">Reference proteome</keyword>
<dbReference type="EMBL" id="JANPWB010000008">
    <property type="protein sequence ID" value="KAJ1164331.1"/>
    <property type="molecule type" value="Genomic_DNA"/>
</dbReference>
<sequence length="68" mass="7187">MRAPPHAGRSLRSCRGRLHYARPRLPARGGAESLSLLRAEQLGPPLAPSPHRGLVAPPGDPPQGARTP</sequence>
<evidence type="ECO:0000313" key="3">
    <source>
        <dbReference type="Proteomes" id="UP001066276"/>
    </source>
</evidence>
<name>A0AAV7SJT9_PLEWA</name>
<feature type="region of interest" description="Disordered" evidence="1">
    <location>
        <begin position="21"/>
        <end position="68"/>
    </location>
</feature>
<evidence type="ECO:0000256" key="1">
    <source>
        <dbReference type="SAM" id="MobiDB-lite"/>
    </source>
</evidence>